<reference evidence="2 3" key="1">
    <citation type="submission" date="2017-06" db="EMBL/GenBank/DDBJ databases">
        <title>Comparative genomic analysis of Ambrosia Fusariam Clade fungi.</title>
        <authorList>
            <person name="Stajich J.E."/>
            <person name="Carrillo J."/>
            <person name="Kijimoto T."/>
            <person name="Eskalen A."/>
            <person name="O'Donnell K."/>
            <person name="Kasson M."/>
        </authorList>
    </citation>
    <scope>NUCLEOTIDE SEQUENCE [LARGE SCALE GENOMIC DNA]</scope>
    <source>
        <strain evidence="2 3">UCR1854</strain>
    </source>
</reference>
<dbReference type="EMBL" id="MIKF01000394">
    <property type="protein sequence ID" value="RTE71154.1"/>
    <property type="molecule type" value="Genomic_DNA"/>
</dbReference>
<protein>
    <submittedName>
        <fullName evidence="2">Uncharacterized protein</fullName>
    </submittedName>
</protein>
<dbReference type="AlphaFoldDB" id="A0A430L5Z3"/>
<evidence type="ECO:0000313" key="3">
    <source>
        <dbReference type="Proteomes" id="UP000287124"/>
    </source>
</evidence>
<evidence type="ECO:0000313" key="2">
    <source>
        <dbReference type="EMBL" id="RTE71154.1"/>
    </source>
</evidence>
<dbReference type="Proteomes" id="UP000287124">
    <property type="component" value="Unassembled WGS sequence"/>
</dbReference>
<feature type="compositionally biased region" description="Basic and acidic residues" evidence="1">
    <location>
        <begin position="40"/>
        <end position="50"/>
    </location>
</feature>
<feature type="non-terminal residue" evidence="2">
    <location>
        <position position="1"/>
    </location>
</feature>
<organism evidence="2 3">
    <name type="scientific">Fusarium euwallaceae</name>
    <dbReference type="NCBI Taxonomy" id="1147111"/>
    <lineage>
        <taxon>Eukaryota</taxon>
        <taxon>Fungi</taxon>
        <taxon>Dikarya</taxon>
        <taxon>Ascomycota</taxon>
        <taxon>Pezizomycotina</taxon>
        <taxon>Sordariomycetes</taxon>
        <taxon>Hypocreomycetidae</taxon>
        <taxon>Hypocreales</taxon>
        <taxon>Nectriaceae</taxon>
        <taxon>Fusarium</taxon>
        <taxon>Fusarium solani species complex</taxon>
    </lineage>
</organism>
<gene>
    <name evidence="2" type="ORF">BHE90_014448</name>
</gene>
<proteinExistence type="predicted"/>
<accession>A0A430L5Z3</accession>
<evidence type="ECO:0000256" key="1">
    <source>
        <dbReference type="SAM" id="MobiDB-lite"/>
    </source>
</evidence>
<sequence length="50" mass="5510">IWVGGEQTRRLAKIEASAEETHIGGDEEAGGGRVQGASENGDRKWKWEKE</sequence>
<name>A0A430L5Z3_9HYPO</name>
<feature type="region of interest" description="Disordered" evidence="1">
    <location>
        <begin position="17"/>
        <end position="50"/>
    </location>
</feature>
<keyword evidence="3" id="KW-1185">Reference proteome</keyword>
<comment type="caution">
    <text evidence="2">The sequence shown here is derived from an EMBL/GenBank/DDBJ whole genome shotgun (WGS) entry which is preliminary data.</text>
</comment>